<evidence type="ECO:0000313" key="2">
    <source>
        <dbReference type="Proteomes" id="UP000694382"/>
    </source>
</evidence>
<dbReference type="SMART" id="SM00217">
    <property type="entry name" value="WAP"/>
    <property type="match status" value="1"/>
</dbReference>
<keyword evidence="2" id="KW-1185">Reference proteome</keyword>
<dbReference type="GO" id="GO:0030414">
    <property type="term" value="F:peptidase inhibitor activity"/>
    <property type="evidence" value="ECO:0007669"/>
    <property type="project" value="InterPro"/>
</dbReference>
<dbReference type="PROSITE" id="PS51390">
    <property type="entry name" value="WAP"/>
    <property type="match status" value="1"/>
</dbReference>
<dbReference type="AlphaFoldDB" id="A0A8C3Q855"/>
<proteinExistence type="predicted"/>
<dbReference type="PRINTS" id="PR00003">
    <property type="entry name" value="4DISULPHCORE"/>
</dbReference>
<dbReference type="Pfam" id="PF00095">
    <property type="entry name" value="WAP"/>
    <property type="match status" value="2"/>
</dbReference>
<protein>
    <submittedName>
        <fullName evidence="1">Uncharacterized protein</fullName>
    </submittedName>
</protein>
<dbReference type="Proteomes" id="UP000694382">
    <property type="component" value="Chromosome 20"/>
</dbReference>
<reference evidence="1" key="2">
    <citation type="submission" date="2025-08" db="UniProtKB">
        <authorList>
            <consortium name="Ensembl"/>
        </authorList>
    </citation>
    <scope>IDENTIFICATION</scope>
</reference>
<sequence>SRDCDTGWEHPLLLLAVPAPLPPAQKPGECPKVRPQPASEPCTEMDSCSHDRDCSRQEKCCFSGCAMRCTRPHPGQCPRAGPCWELRRGRQCLDDNSQCPRGQRCTSIGCGHVCMDIPGGENQPGPPGDVCGCPGVPRGEVAQARCAPAG</sequence>
<dbReference type="InterPro" id="IPR008197">
    <property type="entry name" value="WAP_dom"/>
</dbReference>
<organism evidence="1 2">
    <name type="scientific">Geospiza parvula</name>
    <name type="common">Small tree-finch</name>
    <name type="synonym">Camarhynchus parvulus</name>
    <dbReference type="NCBI Taxonomy" id="87175"/>
    <lineage>
        <taxon>Eukaryota</taxon>
        <taxon>Metazoa</taxon>
        <taxon>Chordata</taxon>
        <taxon>Craniata</taxon>
        <taxon>Vertebrata</taxon>
        <taxon>Euteleostomi</taxon>
        <taxon>Archelosauria</taxon>
        <taxon>Archosauria</taxon>
        <taxon>Dinosauria</taxon>
        <taxon>Saurischia</taxon>
        <taxon>Theropoda</taxon>
        <taxon>Coelurosauria</taxon>
        <taxon>Aves</taxon>
        <taxon>Neognathae</taxon>
        <taxon>Neoaves</taxon>
        <taxon>Telluraves</taxon>
        <taxon>Australaves</taxon>
        <taxon>Passeriformes</taxon>
        <taxon>Thraupidae</taxon>
        <taxon>Camarhynchus</taxon>
    </lineage>
</organism>
<dbReference type="Ensembl" id="ENSCPVT00000009885.2">
    <property type="protein sequence ID" value="ENSCPVP00000009471.1"/>
    <property type="gene ID" value="ENSCPVG00000006911.2"/>
</dbReference>
<dbReference type="InterPro" id="IPR036645">
    <property type="entry name" value="Elafin-like_sf"/>
</dbReference>
<accession>A0A8C3Q855</accession>
<evidence type="ECO:0000313" key="1">
    <source>
        <dbReference type="Ensembl" id="ENSCPVP00000009471.1"/>
    </source>
</evidence>
<dbReference type="SUPFAM" id="SSF57256">
    <property type="entry name" value="Elafin-like"/>
    <property type="match status" value="1"/>
</dbReference>
<name>A0A8C3Q855_GEOPR</name>
<reference evidence="1" key="1">
    <citation type="submission" date="2020-02" db="EMBL/GenBank/DDBJ databases">
        <authorList>
            <person name="Enbody D E."/>
            <person name="Pettersson E M."/>
        </authorList>
    </citation>
    <scope>NUCLEOTIDE SEQUENCE [LARGE SCALE GENOMIC DNA]</scope>
</reference>
<dbReference type="Gene3D" id="4.10.75.10">
    <property type="entry name" value="Elafin-like"/>
    <property type="match status" value="2"/>
</dbReference>
<reference evidence="1" key="3">
    <citation type="submission" date="2025-09" db="UniProtKB">
        <authorList>
            <consortium name="Ensembl"/>
        </authorList>
    </citation>
    <scope>IDENTIFICATION</scope>
</reference>
<dbReference type="GO" id="GO:0005576">
    <property type="term" value="C:extracellular region"/>
    <property type="evidence" value="ECO:0007669"/>
    <property type="project" value="InterPro"/>
</dbReference>